<feature type="transmembrane region" description="Helical" evidence="1">
    <location>
        <begin position="479"/>
        <end position="498"/>
    </location>
</feature>
<feature type="transmembrane region" description="Helical" evidence="1">
    <location>
        <begin position="612"/>
        <end position="632"/>
    </location>
</feature>
<evidence type="ECO:0000313" key="3">
    <source>
        <dbReference type="Proteomes" id="UP001600165"/>
    </source>
</evidence>
<feature type="transmembrane region" description="Helical" evidence="1">
    <location>
        <begin position="586"/>
        <end position="605"/>
    </location>
</feature>
<sequence length="1275" mass="139197">MSSKQFIRIEVATDQPALLEGLEAWLQLALISDEQVRALGRTSFSCQLPTLKTQPPAILSARRPVAEAQPRRSPAAVNLAALSATSLLQPIHQLAERLMAELSVVWLLCLGVLLVVLSSAVLAATQWSQFNVIGQYLVLLAYTIIFWLGGRWAASQPRLQLTAKTLRIVALLLVPINLWAIDALQVGRSPLGLLVSLLAAGILTVCTIWRYPLLPETVGTLARPSRLVRAGSFLGLAYLQLGWNSLAVPLGAIYCGTAITAIAFLWPFRRQDAEKLTAMLAAAASLLVIYSLGVLLLRGLGTPDIDVEQLGLSIGICGALLVWLVVSATSHPVLGGLWLWSGRGLLWLGWFLSVFSLPLQAAMISGLGLKLRTQQLVKTGQSLHLIAALAIGLQLIWLGWRSLPVPWQQLATAIAAGWTGTETNPEVLLGIAYLPYLVLMVGLADWFYRRGQTRLAQLTEKLALGLGLLLVAISSLDLTVLALSLIVSTITLLGVTLRRSPSPHFLINITHALALLALTIAIVDRWPNLPTGAWLLLSLGVTWLEWGLCVGDRASRWRQSAWYFGCALAGLSYFNLLTALQSNLLSNAWSVAGLALPLGLTLLAWREPNRRYSYELSLLALGLTVPLTLFLPQTRLVGLGMATGLGAFLSRFWPRQAVTLLTVLWGLGWGTSLIQDLMPAMPQLTGVQWYPIGAIALLGLWQVSPFLGRRWPNSAAHQPAGATAQLPRLYGQATDFWGDVLCFGLLLSLSLEVGFLYLDGRSLQISYLAAMGIVAGAVLWRQWQTPKNSGVYLLGWAAELIMAEALLGRGGDLLILSAATVGLGLISLAIVTGRPPQAQLPLRSLQTLSLLYGLLALALRSGDFTATTGGITLGVSLMVLEVGRRWQSRWLGWLALIGCSTAWYELVLYQLSQAEGGDPGDGLVILAGVAVVIMGVYRLCGQWIMQRLHYPQLRLGVAAHLHWAIASLLLFLTLPSVWMTRLTLTPLALCLAIAVTLYPIGQSRSQQSESWLYVGLGQALGLVAYTRLLFPPLGVIDAWAGAIAVVLAVGLYTLPWSRWGWLLKPWQQAAIVLPSLVAVGGSLSLTLVNFWLAAGFYGWLSWRRQQIRLSYLSLGLIDWAIARWLFEQNIGEGFYYVLLGGGSLLYIAQVDPHWQSSNHKTQRHRLRVLGLGIILLYGLLFEPWSGLPVAAFSLVALLLGLGWRIRAFLYVGTVAFGVNAFEQLVILNAEYPLVKWMLGVVAGMALIWIAADFERRREQWLNLAQDWRSTLADWD</sequence>
<feature type="transmembrane region" description="Helical" evidence="1">
    <location>
        <begin position="427"/>
        <end position="448"/>
    </location>
</feature>
<evidence type="ECO:0000313" key="2">
    <source>
        <dbReference type="EMBL" id="MFE4108217.1"/>
    </source>
</evidence>
<feature type="transmembrane region" description="Helical" evidence="1">
    <location>
        <begin position="346"/>
        <end position="369"/>
    </location>
</feature>
<accession>A0ABW6IKQ1</accession>
<feature type="transmembrane region" description="Helical" evidence="1">
    <location>
        <begin position="1133"/>
        <end position="1149"/>
    </location>
</feature>
<evidence type="ECO:0000256" key="1">
    <source>
        <dbReference type="SAM" id="Phobius"/>
    </source>
</evidence>
<feature type="transmembrane region" description="Helical" evidence="1">
    <location>
        <begin position="1169"/>
        <end position="1200"/>
    </location>
</feature>
<feature type="transmembrane region" description="Helical" evidence="1">
    <location>
        <begin position="278"/>
        <end position="297"/>
    </location>
</feature>
<protein>
    <recommendedName>
        <fullName evidence="4">DUF2157 domain-containing protein</fullName>
    </recommendedName>
</protein>
<feature type="transmembrane region" description="Helical" evidence="1">
    <location>
        <begin position="1010"/>
        <end position="1030"/>
    </location>
</feature>
<feature type="transmembrane region" description="Helical" evidence="1">
    <location>
        <begin position="529"/>
        <end position="549"/>
    </location>
</feature>
<reference evidence="2 3" key="1">
    <citation type="submission" date="2024-10" db="EMBL/GenBank/DDBJ databases">
        <authorList>
            <person name="Ratan Roy A."/>
            <person name="Morales Sandoval P.H."/>
            <person name="De Los Santos Villalobos S."/>
            <person name="Chakraborty S."/>
            <person name="Mukherjee J."/>
        </authorList>
    </citation>
    <scope>NUCLEOTIDE SEQUENCE [LARGE SCALE GENOMIC DNA]</scope>
    <source>
        <strain evidence="2 3">S1</strain>
    </source>
</reference>
<organism evidence="2 3">
    <name type="scientific">Almyronema epifaneia S1</name>
    <dbReference type="NCBI Taxonomy" id="2991925"/>
    <lineage>
        <taxon>Bacteria</taxon>
        <taxon>Bacillati</taxon>
        <taxon>Cyanobacteriota</taxon>
        <taxon>Cyanophyceae</taxon>
        <taxon>Nodosilineales</taxon>
        <taxon>Nodosilineaceae</taxon>
        <taxon>Almyronema</taxon>
        <taxon>Almyronema epifaneia</taxon>
    </lineage>
</organism>
<feature type="transmembrane region" description="Helical" evidence="1">
    <location>
        <begin position="1207"/>
        <end position="1227"/>
    </location>
</feature>
<feature type="transmembrane region" description="Helical" evidence="1">
    <location>
        <begin position="736"/>
        <end position="758"/>
    </location>
</feature>
<feature type="transmembrane region" description="Helical" evidence="1">
    <location>
        <begin position="953"/>
        <end position="972"/>
    </location>
</feature>
<feature type="transmembrane region" description="Helical" evidence="1">
    <location>
        <begin position="455"/>
        <end position="473"/>
    </location>
</feature>
<feature type="transmembrane region" description="Helical" evidence="1">
    <location>
        <begin position="923"/>
        <end position="941"/>
    </location>
</feature>
<keyword evidence="1" id="KW-1133">Transmembrane helix</keyword>
<dbReference type="RefSeq" id="WP_377967721.1">
    <property type="nucleotide sequence ID" value="NZ_JBHZOL010000102.1"/>
</dbReference>
<feature type="transmembrane region" description="Helical" evidence="1">
    <location>
        <begin position="1036"/>
        <end position="1057"/>
    </location>
</feature>
<feature type="transmembrane region" description="Helical" evidence="1">
    <location>
        <begin position="1233"/>
        <end position="1251"/>
    </location>
</feature>
<evidence type="ECO:0008006" key="4">
    <source>
        <dbReference type="Google" id="ProtNLM"/>
    </source>
</evidence>
<feature type="transmembrane region" description="Helical" evidence="1">
    <location>
        <begin position="233"/>
        <end position="266"/>
    </location>
</feature>
<feature type="transmembrane region" description="Helical" evidence="1">
    <location>
        <begin position="765"/>
        <end position="783"/>
    </location>
</feature>
<proteinExistence type="predicted"/>
<feature type="transmembrane region" description="Helical" evidence="1">
    <location>
        <begin position="1109"/>
        <end position="1126"/>
    </location>
</feature>
<gene>
    <name evidence="2" type="ORF">ACFVKH_18190</name>
</gene>
<keyword evidence="3" id="KW-1185">Reference proteome</keyword>
<feature type="transmembrane region" description="Helical" evidence="1">
    <location>
        <begin position="381"/>
        <end position="400"/>
    </location>
</feature>
<name>A0ABW6IKQ1_9CYAN</name>
<comment type="caution">
    <text evidence="2">The sequence shown here is derived from an EMBL/GenBank/DDBJ whole genome shotgun (WGS) entry which is preliminary data.</text>
</comment>
<feature type="transmembrane region" description="Helical" evidence="1">
    <location>
        <begin position="891"/>
        <end position="911"/>
    </location>
</feature>
<keyword evidence="1" id="KW-0812">Transmembrane</keyword>
<feature type="transmembrane region" description="Helical" evidence="1">
    <location>
        <begin position="978"/>
        <end position="998"/>
    </location>
</feature>
<feature type="transmembrane region" description="Helical" evidence="1">
    <location>
        <begin position="133"/>
        <end position="154"/>
    </location>
</feature>
<feature type="transmembrane region" description="Helical" evidence="1">
    <location>
        <begin position="309"/>
        <end position="326"/>
    </location>
</feature>
<feature type="transmembrane region" description="Helical" evidence="1">
    <location>
        <begin position="813"/>
        <end position="831"/>
    </location>
</feature>
<feature type="transmembrane region" description="Helical" evidence="1">
    <location>
        <begin position="851"/>
        <end position="879"/>
    </location>
</feature>
<feature type="transmembrane region" description="Helical" evidence="1">
    <location>
        <begin position="1069"/>
        <end position="1097"/>
    </location>
</feature>
<feature type="transmembrane region" description="Helical" evidence="1">
    <location>
        <begin position="505"/>
        <end position="523"/>
    </location>
</feature>
<feature type="transmembrane region" description="Helical" evidence="1">
    <location>
        <begin position="191"/>
        <end position="212"/>
    </location>
</feature>
<dbReference type="EMBL" id="JBHZOL010000102">
    <property type="protein sequence ID" value="MFE4108217.1"/>
    <property type="molecule type" value="Genomic_DNA"/>
</dbReference>
<keyword evidence="1" id="KW-0472">Membrane</keyword>
<dbReference type="Proteomes" id="UP001600165">
    <property type="component" value="Unassembled WGS sequence"/>
</dbReference>
<feature type="transmembrane region" description="Helical" evidence="1">
    <location>
        <begin position="104"/>
        <end position="127"/>
    </location>
</feature>
<feature type="transmembrane region" description="Helical" evidence="1">
    <location>
        <begin position="686"/>
        <end position="704"/>
    </location>
</feature>
<feature type="transmembrane region" description="Helical" evidence="1">
    <location>
        <begin position="652"/>
        <end position="674"/>
    </location>
</feature>
<feature type="transmembrane region" description="Helical" evidence="1">
    <location>
        <begin position="561"/>
        <end position="580"/>
    </location>
</feature>
<feature type="transmembrane region" description="Helical" evidence="1">
    <location>
        <begin position="166"/>
        <end position="185"/>
    </location>
</feature>